<accession>A0ABN9U7M0</accession>
<name>A0ABN9U7M0_9DINO</name>
<evidence type="ECO:0000313" key="2">
    <source>
        <dbReference type="EMBL" id="CAK0855116.1"/>
    </source>
</evidence>
<dbReference type="Proteomes" id="UP001189429">
    <property type="component" value="Unassembled WGS sequence"/>
</dbReference>
<evidence type="ECO:0000313" key="3">
    <source>
        <dbReference type="Proteomes" id="UP001189429"/>
    </source>
</evidence>
<reference evidence="2" key="1">
    <citation type="submission" date="2023-10" db="EMBL/GenBank/DDBJ databases">
        <authorList>
            <person name="Chen Y."/>
            <person name="Shah S."/>
            <person name="Dougan E. K."/>
            <person name="Thang M."/>
            <person name="Chan C."/>
        </authorList>
    </citation>
    <scope>NUCLEOTIDE SEQUENCE [LARGE SCALE GENOMIC DNA]</scope>
</reference>
<feature type="region of interest" description="Disordered" evidence="1">
    <location>
        <begin position="390"/>
        <end position="411"/>
    </location>
</feature>
<protein>
    <submittedName>
        <fullName evidence="2">Uncharacterized protein</fullName>
    </submittedName>
</protein>
<organism evidence="2 3">
    <name type="scientific">Prorocentrum cordatum</name>
    <dbReference type="NCBI Taxonomy" id="2364126"/>
    <lineage>
        <taxon>Eukaryota</taxon>
        <taxon>Sar</taxon>
        <taxon>Alveolata</taxon>
        <taxon>Dinophyceae</taxon>
        <taxon>Prorocentrales</taxon>
        <taxon>Prorocentraceae</taxon>
        <taxon>Prorocentrum</taxon>
    </lineage>
</organism>
<feature type="region of interest" description="Disordered" evidence="1">
    <location>
        <begin position="1049"/>
        <end position="1093"/>
    </location>
</feature>
<proteinExistence type="predicted"/>
<feature type="region of interest" description="Disordered" evidence="1">
    <location>
        <begin position="1"/>
        <end position="21"/>
    </location>
</feature>
<feature type="compositionally biased region" description="Low complexity" evidence="1">
    <location>
        <begin position="390"/>
        <end position="403"/>
    </location>
</feature>
<dbReference type="EMBL" id="CAUYUJ010015522">
    <property type="protein sequence ID" value="CAK0855116.1"/>
    <property type="molecule type" value="Genomic_DNA"/>
</dbReference>
<feature type="region of interest" description="Disordered" evidence="1">
    <location>
        <begin position="910"/>
        <end position="967"/>
    </location>
</feature>
<evidence type="ECO:0000256" key="1">
    <source>
        <dbReference type="SAM" id="MobiDB-lite"/>
    </source>
</evidence>
<feature type="compositionally biased region" description="Low complexity" evidence="1">
    <location>
        <begin position="1071"/>
        <end position="1085"/>
    </location>
</feature>
<keyword evidence="3" id="KW-1185">Reference proteome</keyword>
<gene>
    <name evidence="2" type="ORF">PCOR1329_LOCUS45952</name>
</gene>
<comment type="caution">
    <text evidence="2">The sequence shown here is derived from an EMBL/GenBank/DDBJ whole genome shotgun (WGS) entry which is preliminary data.</text>
</comment>
<sequence length="1093" mass="118608">MAAAAAAAASKGDSAGQDVGPKASELTGVWVDVQKLFPDSSTKAELLDAINLKWAAREECRRLFDDDGDELICAHPLNSRNVYSAHRKYCLRVLADGYDPRGRGVPPAVEGADPNSTQLLGGKQLMKAICSAIQKEPMNPNCLKVKQEGYKVCIFSKDMPTCVMKALVEHSNANNRGVKDTLPDRISKVPDAMASFSSHIKNTLRTTKNAMPTKGEYTYYKVQANCIKTNFSDIYPTWQVWRDSKLIFKNVNAMPPFVDKDKAASPILEREQPRGGQLAKFIEFVEANGDAEQIESDMGRCLGVVAKWTQTMASAMQHFNFSKTGELQVFEGIFYTGLEACFHLDPLSDRFKNLDGTPPVPSIALLKSLDQVEDKMRALLHKVAGAAALPPAASPTKSPAAKPAKGKKEADAGAQNLEALKKMAEQSPTQSETIAWVDTLKTAVLSPFVLLKEYGMVGDCHADVLTVVCRRALTYAWHETCPPLDKVKKWGVLRKLLIQYIFHRHPQYFSNSSLQDLRISNASGSQGSSGAAGPSDVTVFAKFMKDFEDSDFKVTEEPDGVEAPAAKVAGDAAIQSSRRFRRLYTDEGFMMGLTQFANSCNLNREWGWEMIPQIKDIMDRCNGVLEQSAGPSDAVGLNLLVDEIANLMWIVMDDTMEPQWFEFASMANRFVYSSEQTDLLPTSVKDTCDAAFGNAEGAVRFLHLPSLILNADVGGAALSRLALAERAARLEKSTLVSFWRSALGCDTQDNLGILLSALEAKDVQMKVEKEEPDKADGSAGPSNPIPKTFLCDSISSKIPGTTGTPAVFRVALDFISGTLKQLVSPGAQMTFSANADYGWSNLYEEDGALYLATVPKATRLHFFGDVAITPTEGAIKIGNLLGAPLYVYRKVPTSSPFCIPAWHAKVFQQKKKSRKSKGGKGAGKVAKGESGEAAEEPAVEDALGGDSAVVEPIEEPPEKKQKLTGADDEGAATLTATAEQEPSMEVQSKTINISIKASLKKTSGFMNMSTVPDTIPITLFFLVPMPWTLNKTDVKLTRRGVPAMLTKAAATDASKKISSKKAEQASDQDPSGPSGSGSRSSTSESSKFKHLRF</sequence>